<evidence type="ECO:0000313" key="1">
    <source>
        <dbReference type="EMBL" id="KAH3807157.1"/>
    </source>
</evidence>
<gene>
    <name evidence="1" type="ORF">DPMN_135490</name>
</gene>
<proteinExistence type="predicted"/>
<sequence length="62" mass="7444">MKQVCQKQFLPRNLLLQIGCDAARTSCATICTQWQPSALEWGEIMREKRWLWLMDRHSRHQD</sequence>
<keyword evidence="2" id="KW-1185">Reference proteome</keyword>
<dbReference type="Proteomes" id="UP000828390">
    <property type="component" value="Unassembled WGS sequence"/>
</dbReference>
<protein>
    <submittedName>
        <fullName evidence="1">Uncharacterized protein</fullName>
    </submittedName>
</protein>
<evidence type="ECO:0000313" key="2">
    <source>
        <dbReference type="Proteomes" id="UP000828390"/>
    </source>
</evidence>
<dbReference type="EMBL" id="JAIWYP010000006">
    <property type="protein sequence ID" value="KAH3807157.1"/>
    <property type="molecule type" value="Genomic_DNA"/>
</dbReference>
<accession>A0A9D4JGW7</accession>
<dbReference type="AlphaFoldDB" id="A0A9D4JGW7"/>
<comment type="caution">
    <text evidence="1">The sequence shown here is derived from an EMBL/GenBank/DDBJ whole genome shotgun (WGS) entry which is preliminary data.</text>
</comment>
<reference evidence="1" key="2">
    <citation type="submission" date="2020-11" db="EMBL/GenBank/DDBJ databases">
        <authorList>
            <person name="McCartney M.A."/>
            <person name="Auch B."/>
            <person name="Kono T."/>
            <person name="Mallez S."/>
            <person name="Becker A."/>
            <person name="Gohl D.M."/>
            <person name="Silverstein K.A.T."/>
            <person name="Koren S."/>
            <person name="Bechman K.B."/>
            <person name="Herman A."/>
            <person name="Abrahante J.E."/>
            <person name="Garbe J."/>
        </authorList>
    </citation>
    <scope>NUCLEOTIDE SEQUENCE</scope>
    <source>
        <strain evidence="1">Duluth1</strain>
        <tissue evidence="1">Whole animal</tissue>
    </source>
</reference>
<reference evidence="1" key="1">
    <citation type="journal article" date="2019" name="bioRxiv">
        <title>The Genome of the Zebra Mussel, Dreissena polymorpha: A Resource for Invasive Species Research.</title>
        <authorList>
            <person name="McCartney M.A."/>
            <person name="Auch B."/>
            <person name="Kono T."/>
            <person name="Mallez S."/>
            <person name="Zhang Y."/>
            <person name="Obille A."/>
            <person name="Becker A."/>
            <person name="Abrahante J.E."/>
            <person name="Garbe J."/>
            <person name="Badalamenti J.P."/>
            <person name="Herman A."/>
            <person name="Mangelson H."/>
            <person name="Liachko I."/>
            <person name="Sullivan S."/>
            <person name="Sone E.D."/>
            <person name="Koren S."/>
            <person name="Silverstein K.A.T."/>
            <person name="Beckman K.B."/>
            <person name="Gohl D.M."/>
        </authorList>
    </citation>
    <scope>NUCLEOTIDE SEQUENCE</scope>
    <source>
        <strain evidence="1">Duluth1</strain>
        <tissue evidence="1">Whole animal</tissue>
    </source>
</reference>
<organism evidence="1 2">
    <name type="scientific">Dreissena polymorpha</name>
    <name type="common">Zebra mussel</name>
    <name type="synonym">Mytilus polymorpha</name>
    <dbReference type="NCBI Taxonomy" id="45954"/>
    <lineage>
        <taxon>Eukaryota</taxon>
        <taxon>Metazoa</taxon>
        <taxon>Spiralia</taxon>
        <taxon>Lophotrochozoa</taxon>
        <taxon>Mollusca</taxon>
        <taxon>Bivalvia</taxon>
        <taxon>Autobranchia</taxon>
        <taxon>Heteroconchia</taxon>
        <taxon>Euheterodonta</taxon>
        <taxon>Imparidentia</taxon>
        <taxon>Neoheterodontei</taxon>
        <taxon>Myida</taxon>
        <taxon>Dreissenoidea</taxon>
        <taxon>Dreissenidae</taxon>
        <taxon>Dreissena</taxon>
    </lineage>
</organism>
<name>A0A9D4JGW7_DREPO</name>